<evidence type="ECO:0000313" key="2">
    <source>
        <dbReference type="EMBL" id="KAJ9665370.1"/>
    </source>
</evidence>
<reference evidence="2" key="1">
    <citation type="submission" date="2022-10" db="EMBL/GenBank/DDBJ databases">
        <title>Culturing micro-colonial fungi from biological soil crusts in the Mojave desert and describing Neophaeococcomyces mojavensis, and introducing the new genera and species Taxawa tesnikishii.</title>
        <authorList>
            <person name="Kurbessoian T."/>
            <person name="Stajich J.E."/>
        </authorList>
    </citation>
    <scope>NUCLEOTIDE SEQUENCE</scope>
    <source>
        <strain evidence="2">TK_1</strain>
    </source>
</reference>
<evidence type="ECO:0000313" key="3">
    <source>
        <dbReference type="Proteomes" id="UP001172684"/>
    </source>
</evidence>
<dbReference type="Proteomes" id="UP001172684">
    <property type="component" value="Unassembled WGS sequence"/>
</dbReference>
<proteinExistence type="predicted"/>
<dbReference type="EMBL" id="JAPDRL010000029">
    <property type="protein sequence ID" value="KAJ9665370.1"/>
    <property type="molecule type" value="Genomic_DNA"/>
</dbReference>
<gene>
    <name evidence="2" type="ORF">H2201_004447</name>
</gene>
<comment type="caution">
    <text evidence="2">The sequence shown here is derived from an EMBL/GenBank/DDBJ whole genome shotgun (WGS) entry which is preliminary data.</text>
</comment>
<name>A0ABQ9NSJ3_9PEZI</name>
<organism evidence="2 3">
    <name type="scientific">Coniosporium apollinis</name>
    <dbReference type="NCBI Taxonomy" id="61459"/>
    <lineage>
        <taxon>Eukaryota</taxon>
        <taxon>Fungi</taxon>
        <taxon>Dikarya</taxon>
        <taxon>Ascomycota</taxon>
        <taxon>Pezizomycotina</taxon>
        <taxon>Dothideomycetes</taxon>
        <taxon>Dothideomycetes incertae sedis</taxon>
        <taxon>Coniosporium</taxon>
    </lineage>
</organism>
<keyword evidence="1" id="KW-0472">Membrane</keyword>
<accession>A0ABQ9NSJ3</accession>
<sequence length="492" mass="53651">MFATVTTQLKLRAVGPVAIGLVTLWLLSPVGGQASLRVLSYATAVDSQLSNLQYLDLNSSFLEPDFNNLRGEYDGTSVNYLQKSLYGASLVSPASTKNSSMDSWANLKIPMLESLGGTAVDGWLPVTSNATVYSSLIGVPVSAVSMRDNATFAMETSYWTVDCPLLQEGFPDPRLNTSGEGWASGEYYSWGFASLWVNQNTPEGFARKYGEDPNMAARRLYYHNYDEGASGNVTYAECEMRTSYVEVRVSCQARSCAAVAMRESTLPHLPSNWTFLDQSYQTLMGYVRQFHTAVDANMYSPSVMQRYFVDPGSPISVTNAPPLYSLGQKSFSTSLAQLMNTFWIAGVGPTVVTGGIPNSNAELRNGTRLLQASNVTVSHAQEILVCDKRWLAALLVSTSAMFIAGVIGLTLGFLRKGPDLAMDIATMTRDNPYMNLPQGGSALDCAERSRLLRNVRVRFGDVAPHGEVGYAAIGSLVDEKEVDVLKEERLYA</sequence>
<protein>
    <submittedName>
        <fullName evidence="2">Uncharacterized protein</fullName>
    </submittedName>
</protein>
<keyword evidence="1" id="KW-0812">Transmembrane</keyword>
<evidence type="ECO:0000256" key="1">
    <source>
        <dbReference type="SAM" id="Phobius"/>
    </source>
</evidence>
<keyword evidence="1" id="KW-1133">Transmembrane helix</keyword>
<keyword evidence="3" id="KW-1185">Reference proteome</keyword>
<feature type="transmembrane region" description="Helical" evidence="1">
    <location>
        <begin position="390"/>
        <end position="414"/>
    </location>
</feature>